<protein>
    <recommendedName>
        <fullName evidence="4">Prolyl endopeptidase</fullName>
        <ecNumber evidence="4">3.4.21.-</ecNumber>
    </recommendedName>
</protein>
<dbReference type="Gene3D" id="2.130.10.120">
    <property type="entry name" value="Prolyl oligopeptidase, N-terminal domain"/>
    <property type="match status" value="1"/>
</dbReference>
<evidence type="ECO:0000259" key="5">
    <source>
        <dbReference type="Pfam" id="PF00326"/>
    </source>
</evidence>
<dbReference type="InterPro" id="IPR029058">
    <property type="entry name" value="AB_hydrolase_fold"/>
</dbReference>
<gene>
    <name evidence="6" type="ORF">INT44_006723</name>
</gene>
<dbReference type="EMBL" id="JAEPRA010000016">
    <property type="protein sequence ID" value="KAG2174460.1"/>
    <property type="molecule type" value="Genomic_DNA"/>
</dbReference>
<keyword evidence="3 4" id="KW-0378">Hydrolase</keyword>
<keyword evidence="4" id="KW-0720">Serine protease</keyword>
<evidence type="ECO:0000256" key="3">
    <source>
        <dbReference type="ARBA" id="ARBA00022801"/>
    </source>
</evidence>
<evidence type="ECO:0000313" key="6">
    <source>
        <dbReference type="EMBL" id="KAG2174460.1"/>
    </source>
</evidence>
<dbReference type="PANTHER" id="PTHR42776:SF27">
    <property type="entry name" value="DIPEPTIDYL PEPTIDASE FAMILY MEMBER 6"/>
    <property type="match status" value="1"/>
</dbReference>
<dbReference type="GO" id="GO:0006508">
    <property type="term" value="P:proteolysis"/>
    <property type="evidence" value="ECO:0007669"/>
    <property type="project" value="UniProtKB-KW"/>
</dbReference>
<dbReference type="OrthoDB" id="43744at2759"/>
<evidence type="ECO:0000256" key="4">
    <source>
        <dbReference type="RuleBase" id="RU368024"/>
    </source>
</evidence>
<dbReference type="PANTHER" id="PTHR42776">
    <property type="entry name" value="SERINE PEPTIDASE S9 FAMILY MEMBER"/>
    <property type="match status" value="1"/>
</dbReference>
<evidence type="ECO:0000313" key="7">
    <source>
        <dbReference type="Proteomes" id="UP000612746"/>
    </source>
</evidence>
<dbReference type="SUPFAM" id="SSF50993">
    <property type="entry name" value="Peptidase/esterase 'gauge' domain"/>
    <property type="match status" value="1"/>
</dbReference>
<dbReference type="EC" id="3.4.21.-" evidence="4"/>
<accession>A0A8H7PIN8</accession>
<keyword evidence="7" id="KW-1185">Reference proteome</keyword>
<dbReference type="AlphaFoldDB" id="A0A8H7PIN8"/>
<dbReference type="PRINTS" id="PR00862">
    <property type="entry name" value="PROLIGOPTASE"/>
</dbReference>
<comment type="similarity">
    <text evidence="1 4">Belongs to the peptidase S9A family.</text>
</comment>
<evidence type="ECO:0000256" key="1">
    <source>
        <dbReference type="ARBA" id="ARBA00005228"/>
    </source>
</evidence>
<reference evidence="6" key="1">
    <citation type="submission" date="2020-12" db="EMBL/GenBank/DDBJ databases">
        <title>Metabolic potential, ecology and presence of endohyphal bacteria is reflected in genomic diversity of Mucoromycotina.</title>
        <authorList>
            <person name="Muszewska A."/>
            <person name="Okrasinska A."/>
            <person name="Steczkiewicz K."/>
            <person name="Drgas O."/>
            <person name="Orlowska M."/>
            <person name="Perlinska-Lenart U."/>
            <person name="Aleksandrzak-Piekarczyk T."/>
            <person name="Szatraj K."/>
            <person name="Zielenkiewicz U."/>
            <person name="Pilsyk S."/>
            <person name="Malc E."/>
            <person name="Mieczkowski P."/>
            <person name="Kruszewska J.S."/>
            <person name="Biernat P."/>
            <person name="Pawlowska J."/>
        </authorList>
    </citation>
    <scope>NUCLEOTIDE SEQUENCE</scope>
    <source>
        <strain evidence="6">WA0000051536</strain>
    </source>
</reference>
<dbReference type="GO" id="GO:0004252">
    <property type="term" value="F:serine-type endopeptidase activity"/>
    <property type="evidence" value="ECO:0007669"/>
    <property type="project" value="UniProtKB-UniRule"/>
</dbReference>
<dbReference type="Pfam" id="PF00326">
    <property type="entry name" value="Peptidase_S9"/>
    <property type="match status" value="1"/>
</dbReference>
<comment type="similarity">
    <text evidence="2">Belongs to the peptidase S9C family.</text>
</comment>
<proteinExistence type="inferred from homology"/>
<dbReference type="InterPro" id="IPR002470">
    <property type="entry name" value="Peptidase_S9A"/>
</dbReference>
<evidence type="ECO:0000256" key="2">
    <source>
        <dbReference type="ARBA" id="ARBA00010040"/>
    </source>
</evidence>
<name>A0A8H7PIN8_9FUNG</name>
<dbReference type="Proteomes" id="UP000612746">
    <property type="component" value="Unassembled WGS sequence"/>
</dbReference>
<sequence length="675" mass="75884">MASSFIPECVDTINVPDVSPQDIQDFSVFEGAKPCHMATFAHKSCNNPEAIYFRTRPEGSESEEIYHVASTHDLEAIRVTYLTGKGKGNVIDTYTPIEYDEDIHGKRRDGGAICTIDANGEEFFQVFRLLPGADDQSHQLESWTAPGTLSRSIRVTHDESKLFYMCNARNGKDMDLYMRHLRNRPADEPEHGTMILERNGQWVLGQINNDDSQLMMYNTVSASKIDLWLYEIKTGELEKVVLPTDDDNNAGIRILGRFSKTDPNIIYLTTNWKSEYTSIVIYSIDTKLPRPITTPTLKESILPIAWPCHGFVSATKILIDAKVDGYDELYAFDIESETVKKVDIPESMKGQISSVGTSELDPNLAIFTLDSVASPGVIYQLNLESLQLKPYKATSASKTQHPVGFPKLVRYKSFDGLEIPAFVYLPAKYNGISIDSIAADDKLPVVIYMHGGPASQHTPAYNPRLYLQYFVHTLNCCIIAPNVRGSSGYGKTYMEADDGVKREDSVKDIGSLLDYISSDMPFLDSSRIAAMGRSYGGYMTLACMTHFSHRLKCAVETCGISNWVTFLETTADHRRAHRRHEYGDESDPVMREFLHKISPISSVDKITIPCFMSHGRNDTRVPFSEFEQMKDILQKNNGADSVWAFMADNEGHIYRQKSVSDAQVVCMVLFLKHFL</sequence>
<keyword evidence="4" id="KW-0645">Protease</keyword>
<comment type="caution">
    <text evidence="6">The sequence shown here is derived from an EMBL/GenBank/DDBJ whole genome shotgun (WGS) entry which is preliminary data.</text>
</comment>
<dbReference type="Gene3D" id="3.40.50.1820">
    <property type="entry name" value="alpha/beta hydrolase"/>
    <property type="match status" value="1"/>
</dbReference>
<dbReference type="SUPFAM" id="SSF53474">
    <property type="entry name" value="alpha/beta-Hydrolases"/>
    <property type="match status" value="1"/>
</dbReference>
<dbReference type="InterPro" id="IPR001375">
    <property type="entry name" value="Peptidase_S9_cat"/>
</dbReference>
<organism evidence="6 7">
    <name type="scientific">Umbelopsis vinacea</name>
    <dbReference type="NCBI Taxonomy" id="44442"/>
    <lineage>
        <taxon>Eukaryota</taxon>
        <taxon>Fungi</taxon>
        <taxon>Fungi incertae sedis</taxon>
        <taxon>Mucoromycota</taxon>
        <taxon>Mucoromycotina</taxon>
        <taxon>Umbelopsidomycetes</taxon>
        <taxon>Umbelopsidales</taxon>
        <taxon>Umbelopsidaceae</taxon>
        <taxon>Umbelopsis</taxon>
    </lineage>
</organism>
<feature type="domain" description="Peptidase S9 prolyl oligopeptidase catalytic" evidence="5">
    <location>
        <begin position="469"/>
        <end position="672"/>
    </location>
</feature>